<sequence>INPTSFTPSKRIRLMCSALEKTSGSFLVSESPLLSAEMIDAPVLEGPPPLPAPDWSLIESNPARQSCADLKIRNKELTESLRRAKEQLAARELILEGVHAQLVVQNLYLVK</sequence>
<name>A0A067M929_BOTB1</name>
<dbReference type="OrthoDB" id="2636278at2759"/>
<feature type="coiled-coil region" evidence="1">
    <location>
        <begin position="67"/>
        <end position="94"/>
    </location>
</feature>
<dbReference type="EMBL" id="KL198092">
    <property type="protein sequence ID" value="KDQ08327.1"/>
    <property type="molecule type" value="Genomic_DNA"/>
</dbReference>
<accession>A0A067M929</accession>
<feature type="non-terminal residue" evidence="2">
    <location>
        <position position="1"/>
    </location>
</feature>
<organism evidence="2 3">
    <name type="scientific">Botryobasidium botryosum (strain FD-172 SS1)</name>
    <dbReference type="NCBI Taxonomy" id="930990"/>
    <lineage>
        <taxon>Eukaryota</taxon>
        <taxon>Fungi</taxon>
        <taxon>Dikarya</taxon>
        <taxon>Basidiomycota</taxon>
        <taxon>Agaricomycotina</taxon>
        <taxon>Agaricomycetes</taxon>
        <taxon>Cantharellales</taxon>
        <taxon>Botryobasidiaceae</taxon>
        <taxon>Botryobasidium</taxon>
    </lineage>
</organism>
<evidence type="ECO:0000313" key="2">
    <source>
        <dbReference type="EMBL" id="KDQ08327.1"/>
    </source>
</evidence>
<evidence type="ECO:0000256" key="1">
    <source>
        <dbReference type="SAM" id="Coils"/>
    </source>
</evidence>
<gene>
    <name evidence="2" type="ORF">BOTBODRAFT_75173</name>
</gene>
<evidence type="ECO:0000313" key="3">
    <source>
        <dbReference type="Proteomes" id="UP000027195"/>
    </source>
</evidence>
<dbReference type="Proteomes" id="UP000027195">
    <property type="component" value="Unassembled WGS sequence"/>
</dbReference>
<keyword evidence="1" id="KW-0175">Coiled coil</keyword>
<reference evidence="3" key="1">
    <citation type="journal article" date="2014" name="Proc. Natl. Acad. Sci. U.S.A.">
        <title>Extensive sampling of basidiomycete genomes demonstrates inadequacy of the white-rot/brown-rot paradigm for wood decay fungi.</title>
        <authorList>
            <person name="Riley R."/>
            <person name="Salamov A.A."/>
            <person name="Brown D.W."/>
            <person name="Nagy L.G."/>
            <person name="Floudas D."/>
            <person name="Held B.W."/>
            <person name="Levasseur A."/>
            <person name="Lombard V."/>
            <person name="Morin E."/>
            <person name="Otillar R."/>
            <person name="Lindquist E.A."/>
            <person name="Sun H."/>
            <person name="LaButti K.M."/>
            <person name="Schmutz J."/>
            <person name="Jabbour D."/>
            <person name="Luo H."/>
            <person name="Baker S.E."/>
            <person name="Pisabarro A.G."/>
            <person name="Walton J.D."/>
            <person name="Blanchette R.A."/>
            <person name="Henrissat B."/>
            <person name="Martin F."/>
            <person name="Cullen D."/>
            <person name="Hibbett D.S."/>
            <person name="Grigoriev I.V."/>
        </authorList>
    </citation>
    <scope>NUCLEOTIDE SEQUENCE [LARGE SCALE GENOMIC DNA]</scope>
    <source>
        <strain evidence="3">FD-172 SS1</strain>
    </source>
</reference>
<proteinExistence type="predicted"/>
<feature type="non-terminal residue" evidence="2">
    <location>
        <position position="111"/>
    </location>
</feature>
<dbReference type="InParanoid" id="A0A067M929"/>
<keyword evidence="3" id="KW-1185">Reference proteome</keyword>
<dbReference type="HOGENOM" id="CLU_152106_0_0_1"/>
<protein>
    <submittedName>
        <fullName evidence="2">Uncharacterized protein</fullName>
    </submittedName>
</protein>
<dbReference type="AlphaFoldDB" id="A0A067M929"/>